<evidence type="ECO:0000256" key="1">
    <source>
        <dbReference type="SAM" id="Phobius"/>
    </source>
</evidence>
<evidence type="ECO:0000313" key="2">
    <source>
        <dbReference type="EMBL" id="PPE06152.1"/>
    </source>
</evidence>
<dbReference type="AlphaFoldDB" id="A0A2S5RG10"/>
<sequence>MFNNLLSSTNAAILLIYFICSASGLVYVIVGKFFLLIKAKKTMTLFSAQDVLNEEFLAKNELIFHQKKIFFNCWTNFWKPKIIWIKPKNLASENLWIISHLASNLNTANNSILENRINRWQFWGIYFLTLVWIATLIGSILLLLLSPMTDTMAQGRLSWGVQTGLQALAILGWFIQVIIFVWWINLNGTRNDKIIMEMKKHLPQEDLGKLTFFLKIQSYIPFSINPIV</sequence>
<gene>
    <name evidence="2" type="ORF">ELUCI_v1c04430</name>
</gene>
<name>A0A2S5RG10_9MOLU</name>
<evidence type="ECO:0000313" key="3">
    <source>
        <dbReference type="Proteomes" id="UP000237865"/>
    </source>
</evidence>
<feature type="transmembrane region" description="Helical" evidence="1">
    <location>
        <begin position="123"/>
        <end position="145"/>
    </location>
</feature>
<keyword evidence="1" id="KW-1133">Transmembrane helix</keyword>
<keyword evidence="3" id="KW-1185">Reference proteome</keyword>
<feature type="transmembrane region" description="Helical" evidence="1">
    <location>
        <begin position="12"/>
        <end position="37"/>
    </location>
</feature>
<reference evidence="2 3" key="1">
    <citation type="submission" date="2017-11" db="EMBL/GenBank/DDBJ databases">
        <title>Genome sequence of Entomoplasma lucivorax PIPN-2 (ATCC 49196).</title>
        <authorList>
            <person name="Lo W.-S."/>
            <person name="Gasparich G.E."/>
            <person name="Kuo C.-H."/>
        </authorList>
    </citation>
    <scope>NUCLEOTIDE SEQUENCE [LARGE SCALE GENOMIC DNA]</scope>
    <source>
        <strain evidence="2 3">PIPN-2</strain>
    </source>
</reference>
<protein>
    <submittedName>
        <fullName evidence="2">Uncharacterized protein</fullName>
    </submittedName>
</protein>
<dbReference type="EMBL" id="PHNE01000001">
    <property type="protein sequence ID" value="PPE06152.1"/>
    <property type="molecule type" value="Genomic_DNA"/>
</dbReference>
<organism evidence="2 3">
    <name type="scientific">Williamsoniiplasma lucivorax</name>
    <dbReference type="NCBI Taxonomy" id="209274"/>
    <lineage>
        <taxon>Bacteria</taxon>
        <taxon>Bacillati</taxon>
        <taxon>Mycoplasmatota</taxon>
        <taxon>Mollicutes</taxon>
        <taxon>Entomoplasmatales</taxon>
        <taxon>Williamsoniiplasma</taxon>
    </lineage>
</organism>
<keyword evidence="1" id="KW-0472">Membrane</keyword>
<keyword evidence="1" id="KW-0812">Transmembrane</keyword>
<dbReference type="RefSeq" id="WP_028126583.1">
    <property type="nucleotide sequence ID" value="NZ_PHNE01000001.1"/>
</dbReference>
<feature type="transmembrane region" description="Helical" evidence="1">
    <location>
        <begin position="165"/>
        <end position="186"/>
    </location>
</feature>
<comment type="caution">
    <text evidence="2">The sequence shown here is derived from an EMBL/GenBank/DDBJ whole genome shotgun (WGS) entry which is preliminary data.</text>
</comment>
<accession>A0A2S5RG10</accession>
<proteinExistence type="predicted"/>
<dbReference type="Proteomes" id="UP000237865">
    <property type="component" value="Unassembled WGS sequence"/>
</dbReference>